<sequence length="265" mass="28912">MLLKVLNLPGFCLLSGLLGLLGLCGYTPQLMAANLYLTEVAPFAFIKDSKDGKTTYDGINVRIVNELRRRSAVPIEVQVVPSSRHVAMFPADKEAYSISQAENFTDLDGVILSEVTQYPIIVVAQRGVNLRNFDDLIALSAEKGIGMMRRLSYGTFGQDERVKKVEINNLENGLRMLEAGRISGLVGSQPAILAAAERNASMQLLGPSLVIAYGSHVMRVRPEFATSSTSKVLSANLLAMKNDGSIARILDEFFKYTRSGLQPAK</sequence>
<reference evidence="1 2" key="1">
    <citation type="submission" date="2020-08" db="EMBL/GenBank/DDBJ databases">
        <title>Novel species isolated from subtropical streams in China.</title>
        <authorList>
            <person name="Lu H."/>
        </authorList>
    </citation>
    <scope>NUCLEOTIDE SEQUENCE [LARGE SCALE GENOMIC DNA]</scope>
    <source>
        <strain evidence="1 2">CY18W</strain>
    </source>
</reference>
<protein>
    <submittedName>
        <fullName evidence="1">Transporter substrate-binding domain-containing protein</fullName>
    </submittedName>
</protein>
<dbReference type="EMBL" id="JACOGF010000007">
    <property type="protein sequence ID" value="MBC3918713.1"/>
    <property type="molecule type" value="Genomic_DNA"/>
</dbReference>
<proteinExistence type="predicted"/>
<keyword evidence="2" id="KW-1185">Reference proteome</keyword>
<organism evidence="1 2">
    <name type="scientific">Undibacterium hunanense</name>
    <dbReference type="NCBI Taxonomy" id="2762292"/>
    <lineage>
        <taxon>Bacteria</taxon>
        <taxon>Pseudomonadati</taxon>
        <taxon>Pseudomonadota</taxon>
        <taxon>Betaproteobacteria</taxon>
        <taxon>Burkholderiales</taxon>
        <taxon>Oxalobacteraceae</taxon>
        <taxon>Undibacterium</taxon>
    </lineage>
</organism>
<evidence type="ECO:0000313" key="1">
    <source>
        <dbReference type="EMBL" id="MBC3918713.1"/>
    </source>
</evidence>
<name>A0ABR6ZT48_9BURK</name>
<accession>A0ABR6ZT48</accession>
<dbReference type="RefSeq" id="WP_186947984.1">
    <property type="nucleotide sequence ID" value="NZ_JACOGF010000007.1"/>
</dbReference>
<evidence type="ECO:0000313" key="2">
    <source>
        <dbReference type="Proteomes" id="UP000650424"/>
    </source>
</evidence>
<gene>
    <name evidence="1" type="ORF">H8L32_14560</name>
</gene>
<dbReference type="Gene3D" id="3.40.190.10">
    <property type="entry name" value="Periplasmic binding protein-like II"/>
    <property type="match status" value="2"/>
</dbReference>
<dbReference type="Proteomes" id="UP000650424">
    <property type="component" value="Unassembled WGS sequence"/>
</dbReference>
<comment type="caution">
    <text evidence="1">The sequence shown here is derived from an EMBL/GenBank/DDBJ whole genome shotgun (WGS) entry which is preliminary data.</text>
</comment>
<dbReference type="SUPFAM" id="SSF53850">
    <property type="entry name" value="Periplasmic binding protein-like II"/>
    <property type="match status" value="1"/>
</dbReference>